<evidence type="ECO:0000313" key="1">
    <source>
        <dbReference type="EMBL" id="EQB11274.1"/>
    </source>
</evidence>
<evidence type="ECO:0000313" key="2">
    <source>
        <dbReference type="Proteomes" id="UP000015531"/>
    </source>
</evidence>
<reference evidence="1 2" key="1">
    <citation type="journal article" date="2013" name="Genome Announc.">
        <title>Draft Genome Sequence of Sphingobium lactosutens Strain DS20T, Isolated from a Hexachlorocyclohexane Dumpsite.</title>
        <authorList>
            <person name="Kumar R."/>
            <person name="Dwivedi V."/>
            <person name="Negi V."/>
            <person name="Khurana J.P."/>
            <person name="Lal R."/>
        </authorList>
    </citation>
    <scope>NUCLEOTIDE SEQUENCE [LARGE SCALE GENOMIC DNA]</scope>
    <source>
        <strain evidence="1 2">DS20</strain>
    </source>
</reference>
<protein>
    <submittedName>
        <fullName evidence="1">Uncharacterized protein</fullName>
    </submittedName>
</protein>
<dbReference type="EMBL" id="ATDP01000107">
    <property type="protein sequence ID" value="EQB11274.1"/>
    <property type="molecule type" value="Genomic_DNA"/>
</dbReference>
<comment type="caution">
    <text evidence="1">The sequence shown here is derived from an EMBL/GenBank/DDBJ whole genome shotgun (WGS) entry which is preliminary data.</text>
</comment>
<dbReference type="PATRIC" id="fig|1331060.3.peg.4450"/>
<keyword evidence="2" id="KW-1185">Reference proteome</keyword>
<accession>T0INQ7</accession>
<name>T0INQ7_9SPHN</name>
<sequence length="519" mass="56180">MNAQTDPSAIAEANPTASLNAQFKKVRNAAIASESAEDVAGYKLNDALSALYEFGENVLGSTTAPDEDTYLLFLKSNDVKINAVKRRNPYVALTQLAFVTSSPSLRSQRAKVLAFARQTCVPVSDFGQWIDEEGGLKGRLKEAVKFFSGTAHTNNERERASRLDRAKDYLNHLPSLADFNIAGLPDGFAIVLARVVDGQAQAVNVLAHETHEIAKLEAAITPFDPAGPARRRLLSTLPLGQLWRAIDAIFLATAPKQQAHVRSIAIRNTLRGIEPICEVLSVSAARDEATAVVEIAGHIGALPLDEYFILYSAVKEKEAGYGFDCAAELFHSAFAEHHNWNLQGTALSADDLSFPITLTQLPPSHSFRVADRLAATAKTFSVTQDGAKALMAYIDAETTKTAPTRGAKQAVSLPELMEMEDANGEFHLRCIGSADDVVIGTTTHALEPEIRDLAYADMLRLAKAMVAYEVDADGCFMDGQTDDACAEFVITLDTDKLTVTIPTRSGEARSRFRVPLEAA</sequence>
<dbReference type="Proteomes" id="UP000015531">
    <property type="component" value="Unassembled WGS sequence"/>
</dbReference>
<dbReference type="RefSeq" id="WP_021228059.1">
    <property type="nucleotide sequence ID" value="NZ_ATDP01000107.1"/>
</dbReference>
<organism evidence="1 2">
    <name type="scientific">Sphingobium lactosutens DS20</name>
    <dbReference type="NCBI Taxonomy" id="1331060"/>
    <lineage>
        <taxon>Bacteria</taxon>
        <taxon>Pseudomonadati</taxon>
        <taxon>Pseudomonadota</taxon>
        <taxon>Alphaproteobacteria</taxon>
        <taxon>Sphingomonadales</taxon>
        <taxon>Sphingomonadaceae</taxon>
        <taxon>Sphingobium</taxon>
    </lineage>
</organism>
<dbReference type="AlphaFoldDB" id="T0INQ7"/>
<proteinExistence type="predicted"/>
<gene>
    <name evidence="1" type="ORF">RLDS_23000</name>
</gene>